<dbReference type="InterPro" id="IPR002678">
    <property type="entry name" value="DUF34/NIF3"/>
</dbReference>
<evidence type="ECO:0000256" key="4">
    <source>
        <dbReference type="ARBA" id="ARBA00022723"/>
    </source>
</evidence>
<dbReference type="Proteomes" id="UP000002601">
    <property type="component" value="Chromosome"/>
</dbReference>
<keyword evidence="7" id="KW-1185">Reference proteome</keyword>
<feature type="binding site" evidence="5">
    <location>
        <position position="227"/>
    </location>
    <ligand>
        <name>a divalent metal cation</name>
        <dbReference type="ChEBI" id="CHEBI:60240"/>
        <label>1</label>
    </ligand>
</feature>
<dbReference type="STRING" id="526222.Desal_3360"/>
<dbReference type="RefSeq" id="WP_015853226.1">
    <property type="nucleotide sequence ID" value="NC_012881.1"/>
</dbReference>
<protein>
    <recommendedName>
        <fullName evidence="3">GTP cyclohydrolase 1 type 2 homolog</fullName>
    </recommendedName>
</protein>
<dbReference type="Gene3D" id="3.40.1390.30">
    <property type="entry name" value="NIF3 (NGG1p interacting factor 3)-like"/>
    <property type="match status" value="2"/>
</dbReference>
<accession>C6BS27</accession>
<evidence type="ECO:0000256" key="3">
    <source>
        <dbReference type="ARBA" id="ARBA00022112"/>
    </source>
</evidence>
<gene>
    <name evidence="6" type="ordered locus">Desal_3360</name>
</gene>
<dbReference type="GO" id="GO:0005737">
    <property type="term" value="C:cytoplasm"/>
    <property type="evidence" value="ECO:0007669"/>
    <property type="project" value="TreeGrafter"/>
</dbReference>
<evidence type="ECO:0000256" key="1">
    <source>
        <dbReference type="ARBA" id="ARBA00006964"/>
    </source>
</evidence>
<name>C6BS27_MARSD</name>
<dbReference type="Pfam" id="PF01784">
    <property type="entry name" value="DUF34_NIF3"/>
    <property type="match status" value="1"/>
</dbReference>
<feature type="binding site" evidence="5">
    <location>
        <position position="64"/>
    </location>
    <ligand>
        <name>a divalent metal cation</name>
        <dbReference type="ChEBI" id="CHEBI:60240"/>
        <label>2</label>
    </ligand>
</feature>
<reference evidence="6 7" key="1">
    <citation type="submission" date="2009-06" db="EMBL/GenBank/DDBJ databases">
        <title>Complete sequence of Desulfovibrio salexigens DSM 2638.</title>
        <authorList>
            <consortium name="US DOE Joint Genome Institute"/>
            <person name="Lucas S."/>
            <person name="Copeland A."/>
            <person name="Lapidus A."/>
            <person name="Glavina del Rio T."/>
            <person name="Tice H."/>
            <person name="Bruce D."/>
            <person name="Goodwin L."/>
            <person name="Pitluck S."/>
            <person name="Munk A.C."/>
            <person name="Brettin T."/>
            <person name="Detter J.C."/>
            <person name="Han C."/>
            <person name="Tapia R."/>
            <person name="Larimer F."/>
            <person name="Land M."/>
            <person name="Hauser L."/>
            <person name="Kyrpides N."/>
            <person name="Anderson I."/>
            <person name="Wall J.D."/>
            <person name="Arkin A.P."/>
            <person name="Dehal P."/>
            <person name="Chivian D."/>
            <person name="Giles B."/>
            <person name="Hazen T.C."/>
        </authorList>
    </citation>
    <scope>NUCLEOTIDE SEQUENCE [LARGE SCALE GENOMIC DNA]</scope>
    <source>
        <strain evidence="7">ATCC 14822 / DSM 2638 / NCIMB 8403 / VKM B-1763</strain>
    </source>
</reference>
<feature type="binding site" evidence="5">
    <location>
        <position position="102"/>
    </location>
    <ligand>
        <name>a divalent metal cation</name>
        <dbReference type="ChEBI" id="CHEBI:60240"/>
        <label>1</label>
    </ligand>
</feature>
<comment type="similarity">
    <text evidence="1">Belongs to the GTP cyclohydrolase I type 2/NIF3 family.</text>
</comment>
<organism evidence="6 7">
    <name type="scientific">Maridesulfovibrio salexigens (strain ATCC 14822 / DSM 2638 / NCIMB 8403 / VKM B-1763)</name>
    <name type="common">Desulfovibrio salexigens</name>
    <dbReference type="NCBI Taxonomy" id="526222"/>
    <lineage>
        <taxon>Bacteria</taxon>
        <taxon>Pseudomonadati</taxon>
        <taxon>Thermodesulfobacteriota</taxon>
        <taxon>Desulfovibrionia</taxon>
        <taxon>Desulfovibrionales</taxon>
        <taxon>Desulfovibrionaceae</taxon>
        <taxon>Maridesulfovibrio</taxon>
    </lineage>
</organism>
<feature type="binding site" evidence="5">
    <location>
        <position position="65"/>
    </location>
    <ligand>
        <name>a divalent metal cation</name>
        <dbReference type="ChEBI" id="CHEBI:60240"/>
        <label>1</label>
    </ligand>
</feature>
<comment type="subunit">
    <text evidence="2">Homohexamer.</text>
</comment>
<dbReference type="OrthoDB" id="9792792at2"/>
<dbReference type="FunFam" id="3.40.1390.30:FF:000001">
    <property type="entry name" value="GTP cyclohydrolase 1 type 2"/>
    <property type="match status" value="1"/>
</dbReference>
<feature type="binding site" evidence="5">
    <location>
        <position position="223"/>
    </location>
    <ligand>
        <name>a divalent metal cation</name>
        <dbReference type="ChEBI" id="CHEBI:60240"/>
        <label>1</label>
    </ligand>
</feature>
<dbReference type="EMBL" id="CP001649">
    <property type="protein sequence ID" value="ACS81410.1"/>
    <property type="molecule type" value="Genomic_DNA"/>
</dbReference>
<evidence type="ECO:0000313" key="7">
    <source>
        <dbReference type="Proteomes" id="UP000002601"/>
    </source>
</evidence>
<evidence type="ECO:0000313" key="6">
    <source>
        <dbReference type="EMBL" id="ACS81410.1"/>
    </source>
</evidence>
<dbReference type="KEGG" id="dsa:Desal_3360"/>
<dbReference type="HOGENOM" id="CLU_037423_2_0_7"/>
<evidence type="ECO:0000256" key="5">
    <source>
        <dbReference type="PIRSR" id="PIRSR602678-1"/>
    </source>
</evidence>
<dbReference type="eggNOG" id="COG0327">
    <property type="taxonomic scope" value="Bacteria"/>
</dbReference>
<proteinExistence type="inferred from homology"/>
<dbReference type="GO" id="GO:0046872">
    <property type="term" value="F:metal ion binding"/>
    <property type="evidence" value="ECO:0007669"/>
    <property type="project" value="UniProtKB-KW"/>
</dbReference>
<evidence type="ECO:0000256" key="2">
    <source>
        <dbReference type="ARBA" id="ARBA00011643"/>
    </source>
</evidence>
<dbReference type="PANTHER" id="PTHR13799:SF14">
    <property type="entry name" value="GTP CYCLOHYDROLASE 1 TYPE 2 HOMOLOG"/>
    <property type="match status" value="1"/>
</dbReference>
<dbReference type="AlphaFoldDB" id="C6BS27"/>
<dbReference type="NCBIfam" id="TIGR00486">
    <property type="entry name" value="YbgI_SA1388"/>
    <property type="match status" value="1"/>
</dbReference>
<dbReference type="PANTHER" id="PTHR13799">
    <property type="entry name" value="NGG1 INTERACTING FACTOR 3"/>
    <property type="match status" value="1"/>
</dbReference>
<sequence>MKTAEVISRIESLVPSGFAAPWDNCGVQIAGSERDVTKVAVALDPLPQVVSSALEWGAQFVLTHHPLAIEAKLPAKLDWFHDVMKQVFCADVTLFASHTSLDVQFKGAVSWLGRELELENLRVLDQVAENEAGDILGYGCIGEYSTPVVFADFVERVSQLSGCGVVALCGPEPEKVGCVAMCPGSGSSFMDKAFGLGADVFITGDVKYHPAQESVGAVLDVGHFSLEEEMMRRFSVLLGEDLGKEVEVKFFSGRNPFAYHVQGEGVRRP</sequence>
<dbReference type="InterPro" id="IPR036069">
    <property type="entry name" value="DUF34/NIF3_sf"/>
</dbReference>
<keyword evidence="4 5" id="KW-0479">Metal-binding</keyword>
<dbReference type="SUPFAM" id="SSF102705">
    <property type="entry name" value="NIF3 (NGG1p interacting factor 3)-like"/>
    <property type="match status" value="1"/>
</dbReference>